<keyword evidence="3" id="KW-0560">Oxidoreductase</keyword>
<dbReference type="PANTHER" id="PTHR24320:SF282">
    <property type="entry name" value="WW DOMAIN-CONTAINING OXIDOREDUCTASE"/>
    <property type="match status" value="1"/>
</dbReference>
<dbReference type="OrthoDB" id="191139at2759"/>
<keyword evidence="2" id="KW-0521">NADP</keyword>
<keyword evidence="5" id="KW-1185">Reference proteome</keyword>
<comment type="similarity">
    <text evidence="1">Belongs to the short-chain dehydrogenases/reductases (SDR) family.</text>
</comment>
<dbReference type="InterPro" id="IPR002347">
    <property type="entry name" value="SDR_fam"/>
</dbReference>
<dbReference type="EMBL" id="WIUZ02000002">
    <property type="protein sequence ID" value="KAF9791288.1"/>
    <property type="molecule type" value="Genomic_DNA"/>
</dbReference>
<protein>
    <submittedName>
        <fullName evidence="4">NAD(P)-binding protein</fullName>
    </submittedName>
</protein>
<proteinExistence type="inferred from homology"/>
<reference evidence="4" key="2">
    <citation type="submission" date="2020-11" db="EMBL/GenBank/DDBJ databases">
        <authorList>
            <consortium name="DOE Joint Genome Institute"/>
            <person name="Kuo A."/>
            <person name="Miyauchi S."/>
            <person name="Kiss E."/>
            <person name="Drula E."/>
            <person name="Kohler A."/>
            <person name="Sanchez-Garcia M."/>
            <person name="Andreopoulos B."/>
            <person name="Barry K.W."/>
            <person name="Bonito G."/>
            <person name="Buee M."/>
            <person name="Carver A."/>
            <person name="Chen C."/>
            <person name="Cichocki N."/>
            <person name="Clum A."/>
            <person name="Culley D."/>
            <person name="Crous P.W."/>
            <person name="Fauchery L."/>
            <person name="Girlanda M."/>
            <person name="Hayes R."/>
            <person name="Keri Z."/>
            <person name="Labutti K."/>
            <person name="Lipzen A."/>
            <person name="Lombard V."/>
            <person name="Magnuson J."/>
            <person name="Maillard F."/>
            <person name="Morin E."/>
            <person name="Murat C."/>
            <person name="Nolan M."/>
            <person name="Ohm R."/>
            <person name="Pangilinan J."/>
            <person name="Pereira M."/>
            <person name="Perotto S."/>
            <person name="Peter M."/>
            <person name="Riley R."/>
            <person name="Sitrit Y."/>
            <person name="Stielow B."/>
            <person name="Szollosi G."/>
            <person name="Zifcakova L."/>
            <person name="Stursova M."/>
            <person name="Spatafora J.W."/>
            <person name="Tedersoo L."/>
            <person name="Vaario L.-M."/>
            <person name="Yamada A."/>
            <person name="Yan M."/>
            <person name="Wang P."/>
            <person name="Xu J."/>
            <person name="Bruns T."/>
            <person name="Baldrian P."/>
            <person name="Vilgalys R."/>
            <person name="Henrissat B."/>
            <person name="Grigoriev I.V."/>
            <person name="Hibbett D."/>
            <person name="Nagy L.G."/>
            <person name="Martin F.M."/>
        </authorList>
    </citation>
    <scope>NUCLEOTIDE SEQUENCE</scope>
    <source>
        <strain evidence="4">UH-Tt-Lm1</strain>
    </source>
</reference>
<evidence type="ECO:0000256" key="2">
    <source>
        <dbReference type="ARBA" id="ARBA00022857"/>
    </source>
</evidence>
<name>A0A9P6HNL9_9AGAM</name>
<organism evidence="4 5">
    <name type="scientific">Thelephora terrestris</name>
    <dbReference type="NCBI Taxonomy" id="56493"/>
    <lineage>
        <taxon>Eukaryota</taxon>
        <taxon>Fungi</taxon>
        <taxon>Dikarya</taxon>
        <taxon>Basidiomycota</taxon>
        <taxon>Agaricomycotina</taxon>
        <taxon>Agaricomycetes</taxon>
        <taxon>Thelephorales</taxon>
        <taxon>Thelephoraceae</taxon>
        <taxon>Thelephora</taxon>
    </lineage>
</organism>
<evidence type="ECO:0000256" key="1">
    <source>
        <dbReference type="ARBA" id="ARBA00006484"/>
    </source>
</evidence>
<dbReference type="Gene3D" id="3.40.50.720">
    <property type="entry name" value="NAD(P)-binding Rossmann-like Domain"/>
    <property type="match status" value="1"/>
</dbReference>
<evidence type="ECO:0000313" key="4">
    <source>
        <dbReference type="EMBL" id="KAF9791288.1"/>
    </source>
</evidence>
<dbReference type="Pfam" id="PF00106">
    <property type="entry name" value="adh_short"/>
    <property type="match status" value="1"/>
</dbReference>
<comment type="caution">
    <text evidence="4">The sequence shown here is derived from an EMBL/GenBank/DDBJ whole genome shotgun (WGS) entry which is preliminary data.</text>
</comment>
<dbReference type="InterPro" id="IPR036291">
    <property type="entry name" value="NAD(P)-bd_dom_sf"/>
</dbReference>
<evidence type="ECO:0000313" key="5">
    <source>
        <dbReference type="Proteomes" id="UP000736335"/>
    </source>
</evidence>
<accession>A0A9P6HNL9</accession>
<dbReference type="SUPFAM" id="SSF51735">
    <property type="entry name" value="NAD(P)-binding Rossmann-fold domains"/>
    <property type="match status" value="1"/>
</dbReference>
<dbReference type="Proteomes" id="UP000736335">
    <property type="component" value="Unassembled WGS sequence"/>
</dbReference>
<gene>
    <name evidence="4" type="ORF">BJ322DRAFT_439612</name>
</gene>
<dbReference type="AlphaFoldDB" id="A0A9P6HNL9"/>
<dbReference type="GO" id="GO:0016491">
    <property type="term" value="F:oxidoreductase activity"/>
    <property type="evidence" value="ECO:0007669"/>
    <property type="project" value="UniProtKB-KW"/>
</dbReference>
<evidence type="ECO:0000256" key="3">
    <source>
        <dbReference type="ARBA" id="ARBA00023002"/>
    </source>
</evidence>
<dbReference type="PANTHER" id="PTHR24320">
    <property type="entry name" value="RETINOL DEHYDROGENASE"/>
    <property type="match status" value="1"/>
</dbReference>
<reference evidence="4" key="1">
    <citation type="journal article" date="2020" name="Nat. Commun.">
        <title>Large-scale genome sequencing of mycorrhizal fungi provides insights into the early evolution of symbiotic traits.</title>
        <authorList>
            <person name="Miyauchi S."/>
            <person name="Kiss E."/>
            <person name="Kuo A."/>
            <person name="Drula E."/>
            <person name="Kohler A."/>
            <person name="Sanchez-Garcia M."/>
            <person name="Morin E."/>
            <person name="Andreopoulos B."/>
            <person name="Barry K.W."/>
            <person name="Bonito G."/>
            <person name="Buee M."/>
            <person name="Carver A."/>
            <person name="Chen C."/>
            <person name="Cichocki N."/>
            <person name="Clum A."/>
            <person name="Culley D."/>
            <person name="Crous P.W."/>
            <person name="Fauchery L."/>
            <person name="Girlanda M."/>
            <person name="Hayes R.D."/>
            <person name="Keri Z."/>
            <person name="LaButti K."/>
            <person name="Lipzen A."/>
            <person name="Lombard V."/>
            <person name="Magnuson J."/>
            <person name="Maillard F."/>
            <person name="Murat C."/>
            <person name="Nolan M."/>
            <person name="Ohm R.A."/>
            <person name="Pangilinan J."/>
            <person name="Pereira M.F."/>
            <person name="Perotto S."/>
            <person name="Peter M."/>
            <person name="Pfister S."/>
            <person name="Riley R."/>
            <person name="Sitrit Y."/>
            <person name="Stielow J.B."/>
            <person name="Szollosi G."/>
            <person name="Zifcakova L."/>
            <person name="Stursova M."/>
            <person name="Spatafora J.W."/>
            <person name="Tedersoo L."/>
            <person name="Vaario L.M."/>
            <person name="Yamada A."/>
            <person name="Yan M."/>
            <person name="Wang P."/>
            <person name="Xu J."/>
            <person name="Bruns T."/>
            <person name="Baldrian P."/>
            <person name="Vilgalys R."/>
            <person name="Dunand C."/>
            <person name="Henrissat B."/>
            <person name="Grigoriev I.V."/>
            <person name="Hibbett D."/>
            <person name="Nagy L.G."/>
            <person name="Martin F.M."/>
        </authorList>
    </citation>
    <scope>NUCLEOTIDE SEQUENCE</scope>
    <source>
        <strain evidence="4">UH-Tt-Lm1</strain>
    </source>
</reference>
<sequence>MVSFGSIKPQMGVSTTPTLMGQMPDLEGKVVIVTGGVSGLGRGICRQFLLKNARVYMADESQDHATVAIAEIAMETDGKYAQLLHLDLTDLGSVNESAERFLKKETSLHMLFCIADTVHSTKEKYTAQGYDIQFGANTLGHFLFIRKLYSLLISSTAAKCPTRVMWASSSVHARCTTRFNYEALKDTHARSQKFITPQTLYESSKFAIVQLGLHMSRMTFKEDGVVIAILDQGIQALNSSKISKIKFVKKLSRPSEGGTFATYLYAATHASDEPFELQGKYLTQPSRIGETS</sequence>